<feature type="region of interest" description="Disordered" evidence="8">
    <location>
        <begin position="1"/>
        <end position="183"/>
    </location>
</feature>
<dbReference type="Pfam" id="PF08648">
    <property type="entry name" value="SNRNP27"/>
    <property type="match status" value="1"/>
</dbReference>
<comment type="function">
    <text evidence="1">May play a role in mRNA splicing.</text>
</comment>
<proteinExistence type="inferred from homology"/>
<protein>
    <submittedName>
        <fullName evidence="10">DUF1777-domain-containing protein</fullName>
    </submittedName>
</protein>
<comment type="subcellular location">
    <subcellularLocation>
        <location evidence="2">Nucleus</location>
    </subcellularLocation>
</comment>
<evidence type="ECO:0000256" key="3">
    <source>
        <dbReference type="ARBA" id="ARBA00008218"/>
    </source>
</evidence>
<keyword evidence="11" id="KW-1185">Reference proteome</keyword>
<evidence type="ECO:0000259" key="9">
    <source>
        <dbReference type="Pfam" id="PF08648"/>
    </source>
</evidence>
<dbReference type="PANTHER" id="PTHR31077">
    <property type="entry name" value="U4/U6.U5 SMALL NUCLEAR RIBONUCLEOPROTEIN 27 KDA PROTEIN"/>
    <property type="match status" value="1"/>
</dbReference>
<feature type="domain" description="U4/U6.U5 small nuclear ribonucleoprotein 27kDa protein" evidence="9">
    <location>
        <begin position="183"/>
        <end position="237"/>
    </location>
</feature>
<dbReference type="AlphaFoldDB" id="A0A6G1HN34"/>
<feature type="compositionally biased region" description="Basic and acidic residues" evidence="8">
    <location>
        <begin position="138"/>
        <end position="149"/>
    </location>
</feature>
<evidence type="ECO:0000256" key="4">
    <source>
        <dbReference type="ARBA" id="ARBA00011825"/>
    </source>
</evidence>
<dbReference type="Proteomes" id="UP000799640">
    <property type="component" value="Unassembled WGS sequence"/>
</dbReference>
<evidence type="ECO:0000313" key="10">
    <source>
        <dbReference type="EMBL" id="KAF2397247.1"/>
    </source>
</evidence>
<sequence length="238" mass="27597">MAEPPPKRPRRTDSAAMWDQPRDSRPDRRDRDRGDTRDRLYRERPRSREHDREPRDGRDTRDTKDGRERRRSRSRERGGRRARGGRERSRSPGDRRTPVRQRSPMRTRSPGKGRSPVRQRSPGRARSPARARSPPRGPRPDRGGKDKPAPKVVPLKGKAGGELKKEEDKMEVDLPEGLELTPEELTMMKTMGFLNFKTTKNTKVPGNDRNYGVRKEKKAEYRQYMNRTGGFNRPLSPG</sequence>
<accession>A0A6G1HN34</accession>
<dbReference type="GO" id="GO:0071011">
    <property type="term" value="C:precatalytic spliceosome"/>
    <property type="evidence" value="ECO:0007669"/>
    <property type="project" value="TreeGrafter"/>
</dbReference>
<dbReference type="PANTHER" id="PTHR31077:SF1">
    <property type="entry name" value="U4_U6.U5 SMALL NUCLEAR RIBONUCLEOPROTEIN 27 KDA PROTEIN"/>
    <property type="match status" value="1"/>
</dbReference>
<dbReference type="GO" id="GO:0006397">
    <property type="term" value="P:mRNA processing"/>
    <property type="evidence" value="ECO:0007669"/>
    <property type="project" value="UniProtKB-KW"/>
</dbReference>
<dbReference type="EMBL" id="ML996704">
    <property type="protein sequence ID" value="KAF2397247.1"/>
    <property type="molecule type" value="Genomic_DNA"/>
</dbReference>
<organism evidence="10 11">
    <name type="scientific">Trichodelitschia bisporula</name>
    <dbReference type="NCBI Taxonomy" id="703511"/>
    <lineage>
        <taxon>Eukaryota</taxon>
        <taxon>Fungi</taxon>
        <taxon>Dikarya</taxon>
        <taxon>Ascomycota</taxon>
        <taxon>Pezizomycotina</taxon>
        <taxon>Dothideomycetes</taxon>
        <taxon>Dothideomycetes incertae sedis</taxon>
        <taxon>Phaeotrichales</taxon>
        <taxon>Phaeotrichaceae</taxon>
        <taxon>Trichodelitschia</taxon>
    </lineage>
</organism>
<keyword evidence="7" id="KW-0539">Nucleus</keyword>
<evidence type="ECO:0000256" key="5">
    <source>
        <dbReference type="ARBA" id="ARBA00022664"/>
    </source>
</evidence>
<feature type="compositionally biased region" description="Basic residues" evidence="8">
    <location>
        <begin position="103"/>
        <end position="129"/>
    </location>
</feature>
<feature type="compositionally biased region" description="Basic and acidic residues" evidence="8">
    <location>
        <begin position="159"/>
        <end position="172"/>
    </location>
</feature>
<name>A0A6G1HN34_9PEZI</name>
<reference evidence="10" key="1">
    <citation type="journal article" date="2020" name="Stud. Mycol.">
        <title>101 Dothideomycetes genomes: a test case for predicting lifestyles and emergence of pathogens.</title>
        <authorList>
            <person name="Haridas S."/>
            <person name="Albert R."/>
            <person name="Binder M."/>
            <person name="Bloem J."/>
            <person name="Labutti K."/>
            <person name="Salamov A."/>
            <person name="Andreopoulos B."/>
            <person name="Baker S."/>
            <person name="Barry K."/>
            <person name="Bills G."/>
            <person name="Bluhm B."/>
            <person name="Cannon C."/>
            <person name="Castanera R."/>
            <person name="Culley D."/>
            <person name="Daum C."/>
            <person name="Ezra D."/>
            <person name="Gonzalez J."/>
            <person name="Henrissat B."/>
            <person name="Kuo A."/>
            <person name="Liang C."/>
            <person name="Lipzen A."/>
            <person name="Lutzoni F."/>
            <person name="Magnuson J."/>
            <person name="Mondo S."/>
            <person name="Nolan M."/>
            <person name="Ohm R."/>
            <person name="Pangilinan J."/>
            <person name="Park H.-J."/>
            <person name="Ramirez L."/>
            <person name="Alfaro M."/>
            <person name="Sun H."/>
            <person name="Tritt A."/>
            <person name="Yoshinaga Y."/>
            <person name="Zwiers L.-H."/>
            <person name="Turgeon B."/>
            <person name="Goodwin S."/>
            <person name="Spatafora J."/>
            <person name="Crous P."/>
            <person name="Grigoriev I."/>
        </authorList>
    </citation>
    <scope>NUCLEOTIDE SEQUENCE</scope>
    <source>
        <strain evidence="10">CBS 262.69</strain>
    </source>
</reference>
<evidence type="ECO:0000256" key="2">
    <source>
        <dbReference type="ARBA" id="ARBA00004123"/>
    </source>
</evidence>
<feature type="compositionally biased region" description="Basic and acidic residues" evidence="8">
    <location>
        <begin position="20"/>
        <end position="68"/>
    </location>
</feature>
<evidence type="ECO:0000256" key="1">
    <source>
        <dbReference type="ARBA" id="ARBA00003632"/>
    </source>
</evidence>
<evidence type="ECO:0000256" key="6">
    <source>
        <dbReference type="ARBA" id="ARBA00023187"/>
    </source>
</evidence>
<evidence type="ECO:0000256" key="7">
    <source>
        <dbReference type="ARBA" id="ARBA00023242"/>
    </source>
</evidence>
<evidence type="ECO:0000313" key="11">
    <source>
        <dbReference type="Proteomes" id="UP000799640"/>
    </source>
</evidence>
<comment type="subunit">
    <text evidence="4">Part of a tri-snRNP complex.</text>
</comment>
<dbReference type="OrthoDB" id="21368at2759"/>
<keyword evidence="5" id="KW-0507">mRNA processing</keyword>
<evidence type="ECO:0000256" key="8">
    <source>
        <dbReference type="SAM" id="MobiDB-lite"/>
    </source>
</evidence>
<comment type="similarity">
    <text evidence="3">Belongs to the SNUT3 family.</text>
</comment>
<dbReference type="GO" id="GO:0008380">
    <property type="term" value="P:RNA splicing"/>
    <property type="evidence" value="ECO:0007669"/>
    <property type="project" value="UniProtKB-KW"/>
</dbReference>
<gene>
    <name evidence="10" type="ORF">EJ06DRAFT_551267</name>
</gene>
<keyword evidence="6" id="KW-0508">mRNA splicing</keyword>
<feature type="compositionally biased region" description="Basic and acidic residues" evidence="8">
    <location>
        <begin position="75"/>
        <end position="97"/>
    </location>
</feature>
<dbReference type="InterPro" id="IPR013957">
    <property type="entry name" value="SNRNP27"/>
</dbReference>